<dbReference type="AlphaFoldDB" id="A0A0A0LI18"/>
<reference evidence="1 2" key="4">
    <citation type="journal article" date="2011" name="BMC Genomics">
        <title>RNA-Seq improves annotation of protein-coding genes in the cucumber genome.</title>
        <authorList>
            <person name="Li Z."/>
            <person name="Zhang Z."/>
            <person name="Yan P."/>
            <person name="Huang S."/>
            <person name="Fei Z."/>
            <person name="Lin K."/>
        </authorList>
    </citation>
    <scope>NUCLEOTIDE SEQUENCE [LARGE SCALE GENOMIC DNA]</scope>
    <source>
        <strain evidence="2">cv. 9930</strain>
    </source>
</reference>
<sequence>MLLFLSDNKPLGRDFLGFAYISAQRPSLSLILRFWTSYGSNKRSSDQNNLKIPN</sequence>
<evidence type="ECO:0000313" key="2">
    <source>
        <dbReference type="Proteomes" id="UP000029981"/>
    </source>
</evidence>
<dbReference type="EMBL" id="CM002924">
    <property type="protein sequence ID" value="KGN60377.1"/>
    <property type="molecule type" value="Genomic_DNA"/>
</dbReference>
<proteinExistence type="predicted"/>
<reference evidence="1 2" key="3">
    <citation type="journal article" date="2010" name="BMC Genomics">
        <title>Transcriptome sequencing and comparative analysis of cucumber flowers with different sex types.</title>
        <authorList>
            <person name="Guo S."/>
            <person name="Zheng Y."/>
            <person name="Joung J.G."/>
            <person name="Liu S."/>
            <person name="Zhang Z."/>
            <person name="Crasta O.R."/>
            <person name="Sobral B.W."/>
            <person name="Xu Y."/>
            <person name="Huang S."/>
            <person name="Fei Z."/>
        </authorList>
    </citation>
    <scope>NUCLEOTIDE SEQUENCE [LARGE SCALE GENOMIC DNA]</scope>
    <source>
        <strain evidence="2">cv. 9930</strain>
    </source>
</reference>
<accession>A0A0A0LI18</accession>
<protein>
    <submittedName>
        <fullName evidence="1">Uncharacterized protein</fullName>
    </submittedName>
</protein>
<name>A0A0A0LI18_CUCSA</name>
<gene>
    <name evidence="1" type="ORF">Csa_3G902200</name>
</gene>
<dbReference type="Proteomes" id="UP000029981">
    <property type="component" value="Chromosome 3"/>
</dbReference>
<evidence type="ECO:0000313" key="1">
    <source>
        <dbReference type="EMBL" id="KGN60377.1"/>
    </source>
</evidence>
<reference evidence="1 2" key="2">
    <citation type="journal article" date="2009" name="PLoS ONE">
        <title>An integrated genetic and cytogenetic map of the cucumber genome.</title>
        <authorList>
            <person name="Ren Y."/>
            <person name="Zhang Z."/>
            <person name="Liu J."/>
            <person name="Staub J.E."/>
            <person name="Han Y."/>
            <person name="Cheng Z."/>
            <person name="Li X."/>
            <person name="Lu J."/>
            <person name="Miao H."/>
            <person name="Kang H."/>
            <person name="Xie B."/>
            <person name="Gu X."/>
            <person name="Wang X."/>
            <person name="Du Y."/>
            <person name="Jin W."/>
            <person name="Huang S."/>
        </authorList>
    </citation>
    <scope>NUCLEOTIDE SEQUENCE [LARGE SCALE GENOMIC DNA]</scope>
    <source>
        <strain evidence="2">cv. 9930</strain>
    </source>
</reference>
<reference evidence="1 2" key="1">
    <citation type="journal article" date="2009" name="Nat. Genet.">
        <title>The genome of the cucumber, Cucumis sativus L.</title>
        <authorList>
            <person name="Huang S."/>
            <person name="Li R."/>
            <person name="Zhang Z."/>
            <person name="Li L."/>
            <person name="Gu X."/>
            <person name="Fan W."/>
            <person name="Lucas W.J."/>
            <person name="Wang X."/>
            <person name="Xie B."/>
            <person name="Ni P."/>
            <person name="Ren Y."/>
            <person name="Zhu H."/>
            <person name="Li J."/>
            <person name="Lin K."/>
            <person name="Jin W."/>
            <person name="Fei Z."/>
            <person name="Li G."/>
            <person name="Staub J."/>
            <person name="Kilian A."/>
            <person name="van der Vossen E.A."/>
            <person name="Wu Y."/>
            <person name="Guo J."/>
            <person name="He J."/>
            <person name="Jia Z."/>
            <person name="Ren Y."/>
            <person name="Tian G."/>
            <person name="Lu Y."/>
            <person name="Ruan J."/>
            <person name="Qian W."/>
            <person name="Wang M."/>
            <person name="Huang Q."/>
            <person name="Li B."/>
            <person name="Xuan Z."/>
            <person name="Cao J."/>
            <person name="Asan"/>
            <person name="Wu Z."/>
            <person name="Zhang J."/>
            <person name="Cai Q."/>
            <person name="Bai Y."/>
            <person name="Zhao B."/>
            <person name="Han Y."/>
            <person name="Li Y."/>
            <person name="Li X."/>
            <person name="Wang S."/>
            <person name="Shi Q."/>
            <person name="Liu S."/>
            <person name="Cho W.K."/>
            <person name="Kim J.Y."/>
            <person name="Xu Y."/>
            <person name="Heller-Uszynska K."/>
            <person name="Miao H."/>
            <person name="Cheng Z."/>
            <person name="Zhang S."/>
            <person name="Wu J."/>
            <person name="Yang Y."/>
            <person name="Kang H."/>
            <person name="Li M."/>
            <person name="Liang H."/>
            <person name="Ren X."/>
            <person name="Shi Z."/>
            <person name="Wen M."/>
            <person name="Jian M."/>
            <person name="Yang H."/>
            <person name="Zhang G."/>
            <person name="Yang Z."/>
            <person name="Chen R."/>
            <person name="Liu S."/>
            <person name="Li J."/>
            <person name="Ma L."/>
            <person name="Liu H."/>
            <person name="Zhou Y."/>
            <person name="Zhao J."/>
            <person name="Fang X."/>
            <person name="Li G."/>
            <person name="Fang L."/>
            <person name="Li Y."/>
            <person name="Liu D."/>
            <person name="Zheng H."/>
            <person name="Zhang Y."/>
            <person name="Qin N."/>
            <person name="Li Z."/>
            <person name="Yang G."/>
            <person name="Yang S."/>
            <person name="Bolund L."/>
            <person name="Kristiansen K."/>
            <person name="Zheng H."/>
            <person name="Li S."/>
            <person name="Zhang X."/>
            <person name="Yang H."/>
            <person name="Wang J."/>
            <person name="Sun R."/>
            <person name="Zhang B."/>
            <person name="Jiang S."/>
            <person name="Wang J."/>
            <person name="Du Y."/>
            <person name="Li S."/>
        </authorList>
    </citation>
    <scope>NUCLEOTIDE SEQUENCE [LARGE SCALE GENOMIC DNA]</scope>
    <source>
        <strain evidence="2">cv. 9930</strain>
    </source>
</reference>
<organism evidence="1 2">
    <name type="scientific">Cucumis sativus</name>
    <name type="common">Cucumber</name>
    <dbReference type="NCBI Taxonomy" id="3659"/>
    <lineage>
        <taxon>Eukaryota</taxon>
        <taxon>Viridiplantae</taxon>
        <taxon>Streptophyta</taxon>
        <taxon>Embryophyta</taxon>
        <taxon>Tracheophyta</taxon>
        <taxon>Spermatophyta</taxon>
        <taxon>Magnoliopsida</taxon>
        <taxon>eudicotyledons</taxon>
        <taxon>Gunneridae</taxon>
        <taxon>Pentapetalae</taxon>
        <taxon>rosids</taxon>
        <taxon>fabids</taxon>
        <taxon>Cucurbitales</taxon>
        <taxon>Cucurbitaceae</taxon>
        <taxon>Benincaseae</taxon>
        <taxon>Cucumis</taxon>
    </lineage>
</organism>
<dbReference type="Gramene" id="KGN60377">
    <property type="protein sequence ID" value="KGN60377"/>
    <property type="gene ID" value="Csa_3G902200"/>
</dbReference>
<keyword evidence="2" id="KW-1185">Reference proteome</keyword>